<gene>
    <name evidence="1" type="ORF">PPG34_02590</name>
</gene>
<name>A0ABU3K4A4_9BACT</name>
<dbReference type="RefSeq" id="WP_313831578.1">
    <property type="nucleotide sequence ID" value="NZ_JAQOUE010000001.1"/>
</dbReference>
<evidence type="ECO:0000313" key="1">
    <source>
        <dbReference type="EMBL" id="MDT7041222.1"/>
    </source>
</evidence>
<comment type="caution">
    <text evidence="1">The sequence shown here is derived from an EMBL/GenBank/DDBJ whole genome shotgun (WGS) entry which is preliminary data.</text>
</comment>
<dbReference type="Proteomes" id="UP001250932">
    <property type="component" value="Unassembled WGS sequence"/>
</dbReference>
<protein>
    <submittedName>
        <fullName evidence="1">Uncharacterized protein</fullName>
    </submittedName>
</protein>
<organism evidence="1 2">
    <name type="scientific">Candidatus Nitronereus thalassa</name>
    <dbReference type="NCBI Taxonomy" id="3020898"/>
    <lineage>
        <taxon>Bacteria</taxon>
        <taxon>Pseudomonadati</taxon>
        <taxon>Nitrospirota</taxon>
        <taxon>Nitrospiria</taxon>
        <taxon>Nitrospirales</taxon>
        <taxon>Nitrospiraceae</taxon>
        <taxon>Candidatus Nitronereus</taxon>
    </lineage>
</organism>
<sequence>MMMENFDRSIKQWGQRCGVSARLAQFFKTKEAQALVREFSSLGVVKPDADVLIFLLIFVVWADEEWNKVPRDNKSQEVGKLLRQARRSLYPARSRVHPTSVYEVEKTIKQLEMCERHLNIVPWVQVGTMVIWGYPPRPKRQRGKRQVIFFLTGYFRELEHRHPPWKVIVKFLQLVGWEKPSRSSKTISTEWSTIVKREVTSVNPLEPHQQEWVNVYYQAIKNWVYEDPTECPAKVNIS</sequence>
<dbReference type="EMBL" id="JAQOUE010000001">
    <property type="protein sequence ID" value="MDT7041222.1"/>
    <property type="molecule type" value="Genomic_DNA"/>
</dbReference>
<reference evidence="1 2" key="1">
    <citation type="journal article" date="2023" name="ISME J.">
        <title>Cultivation and genomic characterization of novel and ubiquitous marine nitrite-oxidizing bacteria from the Nitrospirales.</title>
        <authorList>
            <person name="Mueller A.J."/>
            <person name="Daebeler A."/>
            <person name="Herbold C.W."/>
            <person name="Kirkegaard R.H."/>
            <person name="Daims H."/>
        </authorList>
    </citation>
    <scope>NUCLEOTIDE SEQUENCE [LARGE SCALE GENOMIC DNA]</scope>
    <source>
        <strain evidence="1 2">EB</strain>
    </source>
</reference>
<proteinExistence type="predicted"/>
<accession>A0ABU3K4A4</accession>
<keyword evidence="2" id="KW-1185">Reference proteome</keyword>
<evidence type="ECO:0000313" key="2">
    <source>
        <dbReference type="Proteomes" id="UP001250932"/>
    </source>
</evidence>